<reference evidence="1 2" key="1">
    <citation type="submission" date="2017-03" db="EMBL/GenBank/DDBJ databases">
        <authorList>
            <person name="Afonso C.L."/>
            <person name="Miller P.J."/>
            <person name="Scott M.A."/>
            <person name="Spackman E."/>
            <person name="Goraichik I."/>
            <person name="Dimitrov K.M."/>
            <person name="Suarez D.L."/>
            <person name="Swayne D.E."/>
        </authorList>
    </citation>
    <scope>NUCLEOTIDE SEQUENCE [LARGE SCALE GENOMIC DNA]</scope>
    <source>
        <strain evidence="1">PRJEB14757</strain>
    </source>
</reference>
<proteinExistence type="predicted"/>
<dbReference type="EMBL" id="FWEV01000193">
    <property type="protein sequence ID" value="SLM31128.1"/>
    <property type="molecule type" value="Genomic_DNA"/>
</dbReference>
<organism evidence="1 2">
    <name type="scientific">Desulfamplus magnetovallimortis</name>
    <dbReference type="NCBI Taxonomy" id="1246637"/>
    <lineage>
        <taxon>Bacteria</taxon>
        <taxon>Pseudomonadati</taxon>
        <taxon>Thermodesulfobacteriota</taxon>
        <taxon>Desulfobacteria</taxon>
        <taxon>Desulfobacterales</taxon>
        <taxon>Desulfobacteraceae</taxon>
        <taxon>Desulfamplus</taxon>
    </lineage>
</organism>
<evidence type="ECO:0000313" key="2">
    <source>
        <dbReference type="Proteomes" id="UP000191931"/>
    </source>
</evidence>
<gene>
    <name evidence="1" type="ORF">MTBBW1_2720005</name>
</gene>
<keyword evidence="2" id="KW-1185">Reference proteome</keyword>
<dbReference type="AlphaFoldDB" id="A0A1W1HFF0"/>
<name>A0A1W1HFF0_9BACT</name>
<sequence length="94" mass="10632">MPTTSLFSHFHNLHFIKSQTFRDPEYSAGDLQDIFDGGYIVVSLSPEEIIDALCDGELLGTMDVTQEQVEKVYSSLLHGTQNIMYQEYDGEVQP</sequence>
<dbReference type="Proteomes" id="UP000191931">
    <property type="component" value="Unassembled WGS sequence"/>
</dbReference>
<evidence type="ECO:0000313" key="1">
    <source>
        <dbReference type="EMBL" id="SLM31128.1"/>
    </source>
</evidence>
<dbReference type="STRING" id="1246637.MTBBW1_2720005"/>
<dbReference type="RefSeq" id="WP_080809981.1">
    <property type="nucleotide sequence ID" value="NZ_LT828577.1"/>
</dbReference>
<protein>
    <submittedName>
        <fullName evidence="1">Uncharacterized protein</fullName>
    </submittedName>
</protein>
<accession>A0A1W1HFF0</accession>